<evidence type="ECO:0000313" key="2">
    <source>
        <dbReference type="WBParaSite" id="PgR042_g048_t01"/>
    </source>
</evidence>
<proteinExistence type="predicted"/>
<sequence length="35" mass="3841">MGRSFSHADRSSRLGGEASPMLMEVLDYGEKLLPC</sequence>
<organism evidence="1 2">
    <name type="scientific">Parascaris univalens</name>
    <name type="common">Nematode worm</name>
    <dbReference type="NCBI Taxonomy" id="6257"/>
    <lineage>
        <taxon>Eukaryota</taxon>
        <taxon>Metazoa</taxon>
        <taxon>Ecdysozoa</taxon>
        <taxon>Nematoda</taxon>
        <taxon>Chromadorea</taxon>
        <taxon>Rhabditida</taxon>
        <taxon>Spirurina</taxon>
        <taxon>Ascaridomorpha</taxon>
        <taxon>Ascaridoidea</taxon>
        <taxon>Ascarididae</taxon>
        <taxon>Parascaris</taxon>
    </lineage>
</organism>
<keyword evidence="1" id="KW-1185">Reference proteome</keyword>
<dbReference type="AlphaFoldDB" id="A0A915BIY0"/>
<evidence type="ECO:0000313" key="1">
    <source>
        <dbReference type="Proteomes" id="UP000887569"/>
    </source>
</evidence>
<reference evidence="2" key="1">
    <citation type="submission" date="2022-11" db="UniProtKB">
        <authorList>
            <consortium name="WormBaseParasite"/>
        </authorList>
    </citation>
    <scope>IDENTIFICATION</scope>
</reference>
<accession>A0A915BIY0</accession>
<dbReference type="Proteomes" id="UP000887569">
    <property type="component" value="Unplaced"/>
</dbReference>
<dbReference type="WBParaSite" id="PgR042_g048_t01">
    <property type="protein sequence ID" value="PgR042_g048_t01"/>
    <property type="gene ID" value="PgR042_g048"/>
</dbReference>
<protein>
    <submittedName>
        <fullName evidence="2">Uncharacterized protein</fullName>
    </submittedName>
</protein>
<name>A0A915BIY0_PARUN</name>